<name>B9TCL0_RICCO</name>
<organism evidence="1 2">
    <name type="scientific">Ricinus communis</name>
    <name type="common">Castor bean</name>
    <dbReference type="NCBI Taxonomy" id="3988"/>
    <lineage>
        <taxon>Eukaryota</taxon>
        <taxon>Viridiplantae</taxon>
        <taxon>Streptophyta</taxon>
        <taxon>Embryophyta</taxon>
        <taxon>Tracheophyta</taxon>
        <taxon>Spermatophyta</taxon>
        <taxon>Magnoliopsida</taxon>
        <taxon>eudicotyledons</taxon>
        <taxon>Gunneridae</taxon>
        <taxon>Pentapetalae</taxon>
        <taxon>rosids</taxon>
        <taxon>fabids</taxon>
        <taxon>Malpighiales</taxon>
        <taxon>Euphorbiaceae</taxon>
        <taxon>Acalyphoideae</taxon>
        <taxon>Acalypheae</taxon>
        <taxon>Ricinus</taxon>
    </lineage>
</organism>
<dbReference type="AlphaFoldDB" id="B9TCL0"/>
<dbReference type="InParanoid" id="B9TCL0"/>
<keyword evidence="2" id="KW-1185">Reference proteome</keyword>
<protein>
    <submittedName>
        <fullName evidence="1">Uncharacterized protein</fullName>
    </submittedName>
</protein>
<evidence type="ECO:0000313" key="2">
    <source>
        <dbReference type="Proteomes" id="UP000008311"/>
    </source>
</evidence>
<proteinExistence type="predicted"/>
<dbReference type="Proteomes" id="UP000008311">
    <property type="component" value="Unassembled WGS sequence"/>
</dbReference>
<evidence type="ECO:0000313" key="1">
    <source>
        <dbReference type="EMBL" id="EEF26404.1"/>
    </source>
</evidence>
<dbReference type="EMBL" id="EQ977396">
    <property type="protein sequence ID" value="EEF26404.1"/>
    <property type="molecule type" value="Genomic_DNA"/>
</dbReference>
<accession>B9TCL0</accession>
<sequence>MAQHGSQVIDDSTIGGRWKTRLSESLPDLMALNISRASGSCSPHLCWWHPVPYCAEHSQKPWPSAMLDRPLEVQWLVPPEQDAIRKFVPAHPGYNNYRTAIHLKNGARISLDVGLYFSLLEKGEVWNPQARHDHNNITS</sequence>
<gene>
    <name evidence="1" type="ORF">RCOM_1979370</name>
</gene>
<reference evidence="2" key="1">
    <citation type="journal article" date="2010" name="Nat. Biotechnol.">
        <title>Draft genome sequence of the oilseed species Ricinus communis.</title>
        <authorList>
            <person name="Chan A.P."/>
            <person name="Crabtree J."/>
            <person name="Zhao Q."/>
            <person name="Lorenzi H."/>
            <person name="Orvis J."/>
            <person name="Puiu D."/>
            <person name="Melake-Berhan A."/>
            <person name="Jones K.M."/>
            <person name="Redman J."/>
            <person name="Chen G."/>
            <person name="Cahoon E.B."/>
            <person name="Gedil M."/>
            <person name="Stanke M."/>
            <person name="Haas B.J."/>
            <person name="Wortman J.R."/>
            <person name="Fraser-Liggett C.M."/>
            <person name="Ravel J."/>
            <person name="Rabinowicz P.D."/>
        </authorList>
    </citation>
    <scope>NUCLEOTIDE SEQUENCE [LARGE SCALE GENOMIC DNA]</scope>
    <source>
        <strain evidence="2">cv. Hale</strain>
    </source>
</reference>